<dbReference type="GO" id="GO:0005524">
    <property type="term" value="F:ATP binding"/>
    <property type="evidence" value="ECO:0007669"/>
    <property type="project" value="InterPro"/>
</dbReference>
<accession>A0A0B7FY92</accession>
<evidence type="ECO:0000313" key="2">
    <source>
        <dbReference type="EMBL" id="CEL61208.1"/>
    </source>
</evidence>
<reference evidence="2 3" key="1">
    <citation type="submission" date="2014-11" db="EMBL/GenBank/DDBJ databases">
        <authorList>
            <person name="Wibberg Daniel"/>
        </authorList>
    </citation>
    <scope>NUCLEOTIDE SEQUENCE [LARGE SCALE GENOMIC DNA]</scope>
    <source>
        <strain evidence="2">Rhizoctonia solani AG1-IB 7/3/14</strain>
    </source>
</reference>
<dbReference type="Gene3D" id="1.10.510.10">
    <property type="entry name" value="Transferase(Phosphotransferase) domain 1"/>
    <property type="match status" value="2"/>
</dbReference>
<dbReference type="GO" id="GO:0004674">
    <property type="term" value="F:protein serine/threonine kinase activity"/>
    <property type="evidence" value="ECO:0007669"/>
    <property type="project" value="TreeGrafter"/>
</dbReference>
<dbReference type="SMART" id="SM00220">
    <property type="entry name" value="S_TKc"/>
    <property type="match status" value="1"/>
</dbReference>
<dbReference type="Pfam" id="PF07714">
    <property type="entry name" value="PK_Tyr_Ser-Thr"/>
    <property type="match status" value="1"/>
</dbReference>
<dbReference type="PROSITE" id="PS00108">
    <property type="entry name" value="PROTEIN_KINASE_ST"/>
    <property type="match status" value="1"/>
</dbReference>
<name>A0A0B7FY92_THACB</name>
<dbReference type="InterPro" id="IPR001245">
    <property type="entry name" value="Ser-Thr/Tyr_kinase_cat_dom"/>
</dbReference>
<protein>
    <recommendedName>
        <fullName evidence="1">Protein kinase domain-containing protein</fullName>
    </recommendedName>
</protein>
<dbReference type="STRING" id="1108050.A0A0B7FY92"/>
<dbReference type="Proteomes" id="UP000059188">
    <property type="component" value="Unassembled WGS sequence"/>
</dbReference>
<dbReference type="SUPFAM" id="SSF56112">
    <property type="entry name" value="Protein kinase-like (PK-like)"/>
    <property type="match status" value="2"/>
</dbReference>
<gene>
    <name evidence="2" type="primary">jak3</name>
    <name evidence="2" type="ORF">RSOLAG1IB_09841</name>
</gene>
<dbReference type="PANTHER" id="PTHR44329:SF261">
    <property type="entry name" value="ZINC FINGER CONTAINING PROTEIN KINASE-RELATED"/>
    <property type="match status" value="1"/>
</dbReference>
<dbReference type="AlphaFoldDB" id="A0A0B7FY92"/>
<keyword evidence="3" id="KW-1185">Reference proteome</keyword>
<evidence type="ECO:0000313" key="3">
    <source>
        <dbReference type="Proteomes" id="UP000059188"/>
    </source>
</evidence>
<organism evidence="2 3">
    <name type="scientific">Thanatephorus cucumeris (strain AG1-IB / isolate 7/3/14)</name>
    <name type="common">Lettuce bottom rot fungus</name>
    <name type="synonym">Rhizoctonia solani</name>
    <dbReference type="NCBI Taxonomy" id="1108050"/>
    <lineage>
        <taxon>Eukaryota</taxon>
        <taxon>Fungi</taxon>
        <taxon>Dikarya</taxon>
        <taxon>Basidiomycota</taxon>
        <taxon>Agaricomycotina</taxon>
        <taxon>Agaricomycetes</taxon>
        <taxon>Cantharellales</taxon>
        <taxon>Ceratobasidiaceae</taxon>
        <taxon>Rhizoctonia</taxon>
        <taxon>Rhizoctonia solani AG-1</taxon>
    </lineage>
</organism>
<proteinExistence type="predicted"/>
<dbReference type="InterPro" id="IPR000719">
    <property type="entry name" value="Prot_kinase_dom"/>
</dbReference>
<dbReference type="InterPro" id="IPR051681">
    <property type="entry name" value="Ser/Thr_Kinases-Pseudokinases"/>
</dbReference>
<feature type="domain" description="Protein kinase" evidence="1">
    <location>
        <begin position="1"/>
        <end position="278"/>
    </location>
</feature>
<dbReference type="PANTHER" id="PTHR44329">
    <property type="entry name" value="SERINE/THREONINE-PROTEIN KINASE TNNI3K-RELATED"/>
    <property type="match status" value="1"/>
</dbReference>
<evidence type="ECO:0000259" key="1">
    <source>
        <dbReference type="PROSITE" id="PS50011"/>
    </source>
</evidence>
<dbReference type="InterPro" id="IPR011009">
    <property type="entry name" value="Kinase-like_dom_sf"/>
</dbReference>
<sequence>MDITSSINFDSLYQETYSSPRHLRLFNCGRLHDGTEISFEALKGGDSDVLGKEKYTQRFEDVIRIWETCRHPNVVRLIGKTTIFGNLSAVYELHENIGAIEYLESHPKADRYQLVTQVWDGLAYLQANKIVHGNLTNDQILVSSDGTPRILISMETASTVINPPIEVEVVQGNWFASALGFNLQAPRSGKIGLKHTLASDVLVLGLTTLRIIGWDRTDSISDVYSSVRNRRSPRRTTNIVPENDAGNIVWSILCECWSGNPQHRPSAEHVRDVMNNLYQTPDGGMALRLTKLVVTDKTTAQDLVAYFEQRGLRNYTDSLPQHLTATATILGDTALATVYKATLPNQQLLAIKRVKHVNLYKRLKRAARELSCWSSYQHGNILPVYGFAIVQNDLAMVSPWMRNGYITDYVATNPSCNRLGLCTQLTKAIAHLHEQGVVHGDIKGPNVLVSDAGVVQVMDFGVSIMDHQEIEFTQTSDGGGTNRWLAPEILLGDLNSTKEADIYALAMTMIEIYTGRPPYGSTPWFQLHIPVVQHHLRPPRPTSLPADEIGNEVWLLMSSCWAPAPNERLTSSGAYERLQYLGSIRPRMNDICA</sequence>
<dbReference type="EMBL" id="LN679151">
    <property type="protein sequence ID" value="CEL61208.1"/>
    <property type="molecule type" value="Genomic_DNA"/>
</dbReference>
<dbReference type="PROSITE" id="PS50011">
    <property type="entry name" value="PROTEIN_KINASE_DOM"/>
    <property type="match status" value="2"/>
</dbReference>
<dbReference type="InterPro" id="IPR008271">
    <property type="entry name" value="Ser/Thr_kinase_AS"/>
</dbReference>
<dbReference type="Pfam" id="PF00069">
    <property type="entry name" value="Pkinase"/>
    <property type="match status" value="1"/>
</dbReference>
<feature type="domain" description="Protein kinase" evidence="1">
    <location>
        <begin position="324"/>
        <end position="581"/>
    </location>
</feature>
<dbReference type="OrthoDB" id="26722at2759"/>